<dbReference type="SUPFAM" id="SSF46689">
    <property type="entry name" value="Homeodomain-like"/>
    <property type="match status" value="1"/>
</dbReference>
<evidence type="ECO:0000259" key="1">
    <source>
        <dbReference type="Pfam" id="PF08765"/>
    </source>
</evidence>
<dbReference type="RefSeq" id="WP_030037106.1">
    <property type="nucleotide sequence ID" value="NZ_DF384213.1"/>
</dbReference>
<dbReference type="PANTHER" id="PTHR37812">
    <property type="entry name" value="MU-LIKE PROPHAGE FLUMU PROTEIN C"/>
    <property type="match status" value="1"/>
</dbReference>
<dbReference type="InterPro" id="IPR052411">
    <property type="entry name" value="c-mor_Regulatory_Protein"/>
</dbReference>
<dbReference type="Pfam" id="PF08765">
    <property type="entry name" value="Mor"/>
    <property type="match status" value="1"/>
</dbReference>
<dbReference type="InterPro" id="IPR014875">
    <property type="entry name" value="Mor_transcription_activator"/>
</dbReference>
<feature type="domain" description="Mor transcription activator" evidence="1">
    <location>
        <begin position="13"/>
        <end position="88"/>
    </location>
</feature>
<gene>
    <name evidence="2" type="ORF">CBO05C_3522</name>
</gene>
<protein>
    <recommendedName>
        <fullName evidence="1">Mor transcription activator domain-containing protein</fullName>
    </recommendedName>
</protein>
<dbReference type="InterPro" id="IPR009057">
    <property type="entry name" value="Homeodomain-like_sf"/>
</dbReference>
<dbReference type="HOGENOM" id="CLU_159841_0_0_9"/>
<reference evidence="2" key="1">
    <citation type="submission" date="2013-10" db="EMBL/GenBank/DDBJ databases">
        <title>Draft genome sequence of Clostridium botulinum type B strain Osaka05.</title>
        <authorList>
            <person name="Sakaguchi Y."/>
            <person name="Hosomi K."/>
            <person name="Uchiyama J."/>
            <person name="Ogura Y."/>
            <person name="Sakaguchi M."/>
            <person name="Kohda T."/>
            <person name="Mukamoto M."/>
            <person name="Misawa N."/>
            <person name="Matsuzaki S."/>
            <person name="Hayashi T."/>
            <person name="Kozaki S."/>
        </authorList>
    </citation>
    <scope>NUCLEOTIDE SEQUENCE</scope>
    <source>
        <strain evidence="2">Osaka05</strain>
    </source>
</reference>
<sequence length="91" mass="10715">MGYKQANKIFPADLLNEIQNYVDGQYGYIPRKDGNQRMWGEVNRSKEIISKRNIEIFKKYNNGISVKEVASMYYLSPKTIYKIINKIKFSL</sequence>
<dbReference type="InterPro" id="IPR049739">
    <property type="entry name" value="YraL-like"/>
</dbReference>
<proteinExistence type="predicted"/>
<evidence type="ECO:0000313" key="2">
    <source>
        <dbReference type="EMBL" id="GAE03832.1"/>
    </source>
</evidence>
<name>A0A0S6UAB5_CLOBO</name>
<accession>A0A0S6UAB5</accession>
<dbReference type="NCBIfam" id="NF040785">
    <property type="entry name" value="CD3324_fam"/>
    <property type="match status" value="1"/>
</dbReference>
<dbReference type="AlphaFoldDB" id="A0A0S6UAB5"/>
<organism evidence="2">
    <name type="scientific">Clostridium botulinum B str. Osaka05</name>
    <dbReference type="NCBI Taxonomy" id="1407017"/>
    <lineage>
        <taxon>Bacteria</taxon>
        <taxon>Bacillati</taxon>
        <taxon>Bacillota</taxon>
        <taxon>Clostridia</taxon>
        <taxon>Eubacteriales</taxon>
        <taxon>Clostridiaceae</taxon>
        <taxon>Clostridium</taxon>
    </lineage>
</organism>
<dbReference type="PANTHER" id="PTHR37812:SF1">
    <property type="entry name" value="MU-LIKE PROPHAGE FLUMU PROTEIN C"/>
    <property type="match status" value="1"/>
</dbReference>
<dbReference type="Proteomes" id="UP000054164">
    <property type="component" value="Unassembled WGS sequence"/>
</dbReference>
<dbReference type="Gene3D" id="1.10.10.60">
    <property type="entry name" value="Homeodomain-like"/>
    <property type="match status" value="1"/>
</dbReference>
<dbReference type="EMBL" id="DF384213">
    <property type="protein sequence ID" value="GAE03832.1"/>
    <property type="molecule type" value="Genomic_DNA"/>
</dbReference>